<dbReference type="EMBL" id="CAXLJM020000086">
    <property type="protein sequence ID" value="CAL8131247.1"/>
    <property type="molecule type" value="Genomic_DNA"/>
</dbReference>
<comment type="caution">
    <text evidence="3">The sequence shown here is derived from an EMBL/GenBank/DDBJ whole genome shotgun (WGS) entry which is preliminary data.</text>
</comment>
<feature type="coiled-coil region" evidence="1">
    <location>
        <begin position="206"/>
        <end position="275"/>
    </location>
</feature>
<accession>A0ABP1RMX9</accession>
<feature type="region of interest" description="Disordered" evidence="2">
    <location>
        <begin position="1"/>
        <end position="35"/>
    </location>
</feature>
<evidence type="ECO:0000256" key="1">
    <source>
        <dbReference type="SAM" id="Coils"/>
    </source>
</evidence>
<keyword evidence="4" id="KW-1185">Reference proteome</keyword>
<evidence type="ECO:0000313" key="4">
    <source>
        <dbReference type="Proteomes" id="UP001642540"/>
    </source>
</evidence>
<reference evidence="3 4" key="1">
    <citation type="submission" date="2024-08" db="EMBL/GenBank/DDBJ databases">
        <authorList>
            <person name="Cucini C."/>
            <person name="Frati F."/>
        </authorList>
    </citation>
    <scope>NUCLEOTIDE SEQUENCE [LARGE SCALE GENOMIC DNA]</scope>
</reference>
<proteinExistence type="predicted"/>
<feature type="region of interest" description="Disordered" evidence="2">
    <location>
        <begin position="394"/>
        <end position="416"/>
    </location>
</feature>
<organism evidence="3 4">
    <name type="scientific">Orchesella dallaii</name>
    <dbReference type="NCBI Taxonomy" id="48710"/>
    <lineage>
        <taxon>Eukaryota</taxon>
        <taxon>Metazoa</taxon>
        <taxon>Ecdysozoa</taxon>
        <taxon>Arthropoda</taxon>
        <taxon>Hexapoda</taxon>
        <taxon>Collembola</taxon>
        <taxon>Entomobryomorpha</taxon>
        <taxon>Entomobryoidea</taxon>
        <taxon>Orchesellidae</taxon>
        <taxon>Orchesellinae</taxon>
        <taxon>Orchesella</taxon>
    </lineage>
</organism>
<sequence length="416" mass="46065">MSGSGSLGSSPSSSKGLAPSLPQLPNLHALHRQDNDVVGEDEAYMYKVDEKCSEIKRRVTKNGNTSEVILTATPKKLEELHKMQNETVNEIGNLSGRLSAANKQLAAYRCDTKDFEKSFNEMRAEVNSFTPILFGMDDDMYKRTVEAIDAPYISKKDLQSPKKLNDTATGQGPNNGLLTQFDVAVAALRSKYQKGIEKTNERKSQAAKMKDEIIKLEGEMADLSSALEKIEELINQFEMKNEQRSRVNDADREELQFLRGKAYQLELEVAELKRQSSTGEQGFPQRLQGQELPAGVVAPSTQEQDSITGEEAAPPPSVDNDDEDLQVLNAGNSGRASLSSINDEEERKSESSGSSVSVDKGISDSVRIRCGSCNRDFSQRAYKFHLWKCSGKQLKRGFEGSDDGDNRKGRNVVPRR</sequence>
<feature type="compositionally biased region" description="Basic and acidic residues" evidence="2">
    <location>
        <begin position="396"/>
        <end position="408"/>
    </location>
</feature>
<protein>
    <submittedName>
        <fullName evidence="3">Uncharacterized protein</fullName>
    </submittedName>
</protein>
<feature type="compositionally biased region" description="Polar residues" evidence="2">
    <location>
        <begin position="329"/>
        <end position="341"/>
    </location>
</feature>
<evidence type="ECO:0000256" key="2">
    <source>
        <dbReference type="SAM" id="MobiDB-lite"/>
    </source>
</evidence>
<gene>
    <name evidence="3" type="ORF">ODALV1_LOCUS24088</name>
</gene>
<feature type="compositionally biased region" description="Low complexity" evidence="2">
    <location>
        <begin position="351"/>
        <end position="360"/>
    </location>
</feature>
<feature type="compositionally biased region" description="Low complexity" evidence="2">
    <location>
        <begin position="1"/>
        <end position="21"/>
    </location>
</feature>
<dbReference type="Proteomes" id="UP001642540">
    <property type="component" value="Unassembled WGS sequence"/>
</dbReference>
<feature type="region of interest" description="Disordered" evidence="2">
    <location>
        <begin position="296"/>
        <end position="360"/>
    </location>
</feature>
<evidence type="ECO:0000313" key="3">
    <source>
        <dbReference type="EMBL" id="CAL8131247.1"/>
    </source>
</evidence>
<name>A0ABP1RMX9_9HEXA</name>
<keyword evidence="1" id="KW-0175">Coiled coil</keyword>